<feature type="region of interest" description="Disordered" evidence="1">
    <location>
        <begin position="1864"/>
        <end position="1892"/>
    </location>
</feature>
<feature type="region of interest" description="Disordered" evidence="1">
    <location>
        <begin position="1"/>
        <end position="128"/>
    </location>
</feature>
<feature type="compositionally biased region" description="Gly residues" evidence="1">
    <location>
        <begin position="82"/>
        <end position="92"/>
    </location>
</feature>
<evidence type="ECO:0000256" key="1">
    <source>
        <dbReference type="SAM" id="MobiDB-lite"/>
    </source>
</evidence>
<dbReference type="KEGG" id="vcn:VOLCADRAFT_105645"/>
<feature type="compositionally biased region" description="Gly residues" evidence="1">
    <location>
        <begin position="1192"/>
        <end position="1224"/>
    </location>
</feature>
<sequence>MPKIKQRPPAARPPTVKHVHFADKVHVQGGGGGEDGHGGAAKGDGGNSFLASLLADAATAQRRQTSGSGEEEEEEDEKGEVDGGGGGGGGGNNLFSSGTTGSNDKKKKNEGRTGSRGGGGGSGGVVGGVDLADLLRRVTGDAEGGAAGSGGDGDGKAKYDRADRRKGDLHGGERHLDGKRVSEAAMAAVAEQDDDDDDDGDDSVESDDDGEDADADVGPDLDDDRDQRGADNPYDADDEDGRLGGGGGGGGNTAAELAADTAAAARAAAAAVGSRGRRGGGTGTGGGARGGRRKLFSRRKRWPSLYHKFLARSCRQLGLPADGQRPIRMFLRPGEQQLPFAEVNRWRAGELWDARLAATSYLAALEDEQIRHARLVKKRRPNPLATWIDLDDDLDTEIRLSRALTAGAPLPPPPLPAVAATAGTALSAAAATAALPPGRTAQLNGDGDLWRSAADPVGAVTAGGWCWPYGSTAMRLRNSSQPRDVDGCVEASLQYGFCIRRHQQQQQQQEEEGRPPVRVRKVDELLAAPDPECDDGVDPADDIRLEPAMTAFFDEYFWEHVRTVRKQYDYIVRDGPGPSDPTRAGGAQMGAPQQLTRRQQRLFAHREYTLRCAHPGCGALKLIHLPATVPRHLTPEQLAASGLRVWVVRPTGRRGGEHTHAAPGGGGVLWQSGRPLCELHRLVPPGIPDDVPLAASLPLPLPALKCPELGAPPQQQEQFASAAGGGGGGGGDPSATAAAAGTSSCLLPPSQRAAAAMWLLEPPPPPVWTCRGLVWRRARQRGGSCCLVRCGATNPAATSPSSAADTAAVSALRGHPPSSSSSSSSSWCAACGARRPDGPRGWLRQLVEAALDSLGPSSATLRQVVGRREVAADAYVVLMQRAARALLETHLPPLPYQPPPPPSAASCTAAVAEATGDPAAAPSASGPLMAAVISSGAWAWPGLNMLKLYGGGGGAAAAVAGGGGGDGGSFIRRLPKKIMFAGRCLLPPPDAAAMVMAEGEYRNLQRAAGVWGVAGGSGGGGGGNGPRVWDVEQLGDWHMPLAFRHLQRAAAAVASAHLAVPADPPELAAAAPPGDPVAAIAVAAAAKQASAPPSRAAAAAAAVSHMLMGLMGSLEWPIDLRDPQAPKHPGTAALLGDPYARPAGGGCQQDNAPSAAVHVPAHGALGVQGPVPPPAATRRVVFGDGDLYIEGDAGGGGGGGGGGGQLPPSGSGPGSGSGTGAGAGAGAQAVAAATAAAAAVPRPESESGSRGAKEVIQILHGELQRSCPAIAALVAPLGASRAAADTAATAGGSGGGAAATAAGGKEGGSLAWDGPAGLRPTLELCGPAVRLHDTDADGVQDHPICMPYMVSELGKRRRLSPHVVLPVKSLLEERLQAAPPPPVAGVGVGVGAGDKVYNLGSREWFLHCLRQQLHPECEIFGGPVGQSAGLQLHATGRLHWLPAAAQQQVVAEAAAAAAAALQTQSSTEDLASALHDAVRSALHRRRNASAVHAPAGGSGEGSAGISPVGAGALDAAAAAQLDLLSPTLIVRPADPRIAAAAVAAGTGLGTAAAAAALAAPAMPAAAAMYGAAIPLSRAAAALPALRPAFHHRPLPRSTISQVVQFSIAAESRRLAAAAAATTAAPRTASNHQRQQQQRHPEWVLPGVPMGDPWDIAGVAAAQGFLGFSGAGGAAAASHGSSPAAAADDGRSGGILTRRMLRAATRASSAAAAPATVSGRRNRAAAAGGRMGAYAWRLWVSEGLGPIFGGGGGAAATRNRSEPSDREGRSSKKRKSSGHSDNDGDGEVGVVAAAGTGAAAAALTTDGDGSRTAAEVSLPPRVAMLMETARKSAIREDVVARAAARFAALMRGGAAAAAAAAAKSNGVQGQGASGAVSKDWRHSAATGGGGAYG</sequence>
<dbReference type="PANTHER" id="PTHR45725:SF18">
    <property type="entry name" value="ORC1-LIKE AAA ATPASE DOMAIN-CONTAINING PROTEIN"/>
    <property type="match status" value="1"/>
</dbReference>
<feature type="compositionally biased region" description="Gly residues" evidence="1">
    <location>
        <begin position="142"/>
        <end position="152"/>
    </location>
</feature>
<reference evidence="2 3" key="1">
    <citation type="journal article" date="2010" name="Science">
        <title>Genomic analysis of organismal complexity in the multicellular green alga Volvox carteri.</title>
        <authorList>
            <person name="Prochnik S.E."/>
            <person name="Umen J."/>
            <person name="Nedelcu A.M."/>
            <person name="Hallmann A."/>
            <person name="Miller S.M."/>
            <person name="Nishii I."/>
            <person name="Ferris P."/>
            <person name="Kuo A."/>
            <person name="Mitros T."/>
            <person name="Fritz-Laylin L.K."/>
            <person name="Hellsten U."/>
            <person name="Chapman J."/>
            <person name="Simakov O."/>
            <person name="Rensing S.A."/>
            <person name="Terry A."/>
            <person name="Pangilinan J."/>
            <person name="Kapitonov V."/>
            <person name="Jurka J."/>
            <person name="Salamov A."/>
            <person name="Shapiro H."/>
            <person name="Schmutz J."/>
            <person name="Grimwood J."/>
            <person name="Lindquist E."/>
            <person name="Lucas S."/>
            <person name="Grigoriev I.V."/>
            <person name="Schmitt R."/>
            <person name="Kirk D."/>
            <person name="Rokhsar D.S."/>
        </authorList>
    </citation>
    <scope>NUCLEOTIDE SEQUENCE [LARGE SCALE GENOMIC DNA]</scope>
    <source>
        <strain evidence="3">f. Nagariensis / Eve</strain>
    </source>
</reference>
<organism evidence="3">
    <name type="scientific">Volvox carteri f. nagariensis</name>
    <dbReference type="NCBI Taxonomy" id="3068"/>
    <lineage>
        <taxon>Eukaryota</taxon>
        <taxon>Viridiplantae</taxon>
        <taxon>Chlorophyta</taxon>
        <taxon>core chlorophytes</taxon>
        <taxon>Chlorophyceae</taxon>
        <taxon>CS clade</taxon>
        <taxon>Chlamydomonadales</taxon>
        <taxon>Volvocaceae</taxon>
        <taxon>Volvox</taxon>
    </lineage>
</organism>
<dbReference type="RefSeq" id="XP_002952654.1">
    <property type="nucleotide sequence ID" value="XM_002952608.1"/>
</dbReference>
<dbReference type="GeneID" id="9627237"/>
<name>D8U223_VOLCA</name>
<evidence type="ECO:0000313" key="2">
    <source>
        <dbReference type="EMBL" id="EFJ46207.1"/>
    </source>
</evidence>
<feature type="region of interest" description="Disordered" evidence="1">
    <location>
        <begin position="1618"/>
        <end position="1644"/>
    </location>
</feature>
<proteinExistence type="predicted"/>
<feature type="compositionally biased region" description="Basic and acidic residues" evidence="1">
    <location>
        <begin position="153"/>
        <end position="182"/>
    </location>
</feature>
<feature type="compositionally biased region" description="Acidic residues" evidence="1">
    <location>
        <begin position="69"/>
        <end position="79"/>
    </location>
</feature>
<feature type="compositionally biased region" description="Low complexity" evidence="1">
    <location>
        <begin position="733"/>
        <end position="743"/>
    </location>
</feature>
<feature type="region of interest" description="Disordered" evidence="1">
    <location>
        <begin position="706"/>
        <end position="743"/>
    </location>
</feature>
<feature type="compositionally biased region" description="Low complexity" evidence="1">
    <location>
        <begin position="1618"/>
        <end position="1628"/>
    </location>
</feature>
<dbReference type="PANTHER" id="PTHR45725">
    <property type="entry name" value="FORMIN HOMOLOGY 2 FAMILY MEMBER"/>
    <property type="match status" value="1"/>
</dbReference>
<feature type="compositionally biased region" description="Gly residues" evidence="1">
    <location>
        <begin position="243"/>
        <end position="252"/>
    </location>
</feature>
<dbReference type="OrthoDB" id="552138at2759"/>
<dbReference type="EMBL" id="GL378352">
    <property type="protein sequence ID" value="EFJ46207.1"/>
    <property type="molecule type" value="Genomic_DNA"/>
</dbReference>
<dbReference type="Proteomes" id="UP000001058">
    <property type="component" value="Unassembled WGS sequence"/>
</dbReference>
<protein>
    <submittedName>
        <fullName evidence="2">Uncharacterized protein</fullName>
    </submittedName>
</protein>
<feature type="compositionally biased region" description="Acidic residues" evidence="1">
    <location>
        <begin position="191"/>
        <end position="224"/>
    </location>
</feature>
<gene>
    <name evidence="2" type="ORF">VOLCADRAFT_105645</name>
</gene>
<feature type="compositionally biased region" description="Polar residues" evidence="1">
    <location>
        <begin position="93"/>
        <end position="102"/>
    </location>
</feature>
<feature type="region of interest" description="Disordered" evidence="1">
    <location>
        <begin position="271"/>
        <end position="293"/>
    </location>
</feature>
<dbReference type="InParanoid" id="D8U223"/>
<feature type="region of interest" description="Disordered" evidence="1">
    <location>
        <begin position="1750"/>
        <end position="1788"/>
    </location>
</feature>
<accession>D8U223</accession>
<feature type="compositionally biased region" description="Basic and acidic residues" evidence="1">
    <location>
        <begin position="1758"/>
        <end position="1769"/>
    </location>
</feature>
<feature type="compositionally biased region" description="Gly residues" evidence="1">
    <location>
        <begin position="28"/>
        <end position="46"/>
    </location>
</feature>
<feature type="compositionally biased region" description="Gly residues" evidence="1">
    <location>
        <begin position="723"/>
        <end position="732"/>
    </location>
</feature>
<keyword evidence="3" id="KW-1185">Reference proteome</keyword>
<feature type="compositionally biased region" description="Gly residues" evidence="1">
    <location>
        <begin position="279"/>
        <end position="289"/>
    </location>
</feature>
<feature type="compositionally biased region" description="Gly residues" evidence="1">
    <location>
        <begin position="114"/>
        <end position="127"/>
    </location>
</feature>
<evidence type="ECO:0000313" key="3">
    <source>
        <dbReference type="Proteomes" id="UP000001058"/>
    </source>
</evidence>
<feature type="region of interest" description="Disordered" evidence="1">
    <location>
        <begin position="141"/>
        <end position="252"/>
    </location>
</feature>
<dbReference type="InterPro" id="IPR051425">
    <property type="entry name" value="Formin_Homology"/>
</dbReference>
<feature type="region of interest" description="Disordered" evidence="1">
    <location>
        <begin position="807"/>
        <end position="826"/>
    </location>
</feature>
<feature type="region of interest" description="Disordered" evidence="1">
    <location>
        <begin position="1191"/>
        <end position="1224"/>
    </location>
</feature>